<feature type="region of interest" description="Disordered" evidence="1">
    <location>
        <begin position="1"/>
        <end position="22"/>
    </location>
</feature>
<organism evidence="2 3">
    <name type="scientific">Colocasia esculenta</name>
    <name type="common">Wild taro</name>
    <name type="synonym">Arum esculentum</name>
    <dbReference type="NCBI Taxonomy" id="4460"/>
    <lineage>
        <taxon>Eukaryota</taxon>
        <taxon>Viridiplantae</taxon>
        <taxon>Streptophyta</taxon>
        <taxon>Embryophyta</taxon>
        <taxon>Tracheophyta</taxon>
        <taxon>Spermatophyta</taxon>
        <taxon>Magnoliopsida</taxon>
        <taxon>Liliopsida</taxon>
        <taxon>Araceae</taxon>
        <taxon>Aroideae</taxon>
        <taxon>Colocasieae</taxon>
        <taxon>Colocasia</taxon>
    </lineage>
</organism>
<sequence length="89" mass="10247">MKTTQTSMVHTVPGQTPSTTNTRACLTQNLRYPIRESPQINHIYTTQTMQTVCQPCKQHVHYMDDTLNERYRCQCTTHTNHAHKTSIVG</sequence>
<protein>
    <submittedName>
        <fullName evidence="2">Uncharacterized protein</fullName>
    </submittedName>
</protein>
<dbReference type="Proteomes" id="UP000652761">
    <property type="component" value="Unassembled WGS sequence"/>
</dbReference>
<proteinExistence type="predicted"/>
<accession>A0A843W833</accession>
<evidence type="ECO:0000313" key="3">
    <source>
        <dbReference type="Proteomes" id="UP000652761"/>
    </source>
</evidence>
<dbReference type="AlphaFoldDB" id="A0A843W833"/>
<gene>
    <name evidence="2" type="ORF">Taro_040100</name>
</gene>
<comment type="caution">
    <text evidence="2">The sequence shown here is derived from an EMBL/GenBank/DDBJ whole genome shotgun (WGS) entry which is preliminary data.</text>
</comment>
<name>A0A843W833_COLES</name>
<keyword evidence="3" id="KW-1185">Reference proteome</keyword>
<dbReference type="EMBL" id="NMUH01003835">
    <property type="protein sequence ID" value="MQM07263.1"/>
    <property type="molecule type" value="Genomic_DNA"/>
</dbReference>
<evidence type="ECO:0000256" key="1">
    <source>
        <dbReference type="SAM" id="MobiDB-lite"/>
    </source>
</evidence>
<reference evidence="2" key="1">
    <citation type="submission" date="2017-07" db="EMBL/GenBank/DDBJ databases">
        <title>Taro Niue Genome Assembly and Annotation.</title>
        <authorList>
            <person name="Atibalentja N."/>
            <person name="Keating K."/>
            <person name="Fields C.J."/>
        </authorList>
    </citation>
    <scope>NUCLEOTIDE SEQUENCE</scope>
    <source>
        <strain evidence="2">Niue_2</strain>
        <tissue evidence="2">Leaf</tissue>
    </source>
</reference>
<evidence type="ECO:0000313" key="2">
    <source>
        <dbReference type="EMBL" id="MQM07263.1"/>
    </source>
</evidence>